<comment type="similarity">
    <text evidence="1">Belongs to the short-chain dehydrogenases/reductases (SDR) family.</text>
</comment>
<evidence type="ECO:0000313" key="4">
    <source>
        <dbReference type="EMBL" id="WFD00308.1"/>
    </source>
</evidence>
<evidence type="ECO:0000313" key="5">
    <source>
        <dbReference type="Proteomes" id="UP001219567"/>
    </source>
</evidence>
<name>A0AAJ5YV24_9BASI</name>
<dbReference type="Proteomes" id="UP001219567">
    <property type="component" value="Chromosome 4"/>
</dbReference>
<gene>
    <name evidence="4" type="ORF">MYAM1_003056</name>
</gene>
<dbReference type="GO" id="GO:0050664">
    <property type="term" value="F:oxidoreductase activity, acting on NAD(P)H, oxygen as acceptor"/>
    <property type="evidence" value="ECO:0007669"/>
    <property type="project" value="TreeGrafter"/>
</dbReference>
<dbReference type="AlphaFoldDB" id="A0AAJ5YV24"/>
<organism evidence="4 5">
    <name type="scientific">Malassezia yamatoensis</name>
    <dbReference type="NCBI Taxonomy" id="253288"/>
    <lineage>
        <taxon>Eukaryota</taxon>
        <taxon>Fungi</taxon>
        <taxon>Dikarya</taxon>
        <taxon>Basidiomycota</taxon>
        <taxon>Ustilaginomycotina</taxon>
        <taxon>Malasseziomycetes</taxon>
        <taxon>Malasseziales</taxon>
        <taxon>Malasseziaceae</taxon>
        <taxon>Malassezia</taxon>
    </lineage>
</organism>
<proteinExistence type="inferred from homology"/>
<accession>A0AAJ5YV24</accession>
<dbReference type="PROSITE" id="PS00061">
    <property type="entry name" value="ADH_SHORT"/>
    <property type="match status" value="1"/>
</dbReference>
<dbReference type="PANTHER" id="PTHR43008:SF8">
    <property type="entry name" value="BENZIL REDUCTASE ((S)-BENZOIN FORMING) IRC24"/>
    <property type="match status" value="1"/>
</dbReference>
<reference evidence="4 5" key="1">
    <citation type="submission" date="2023-03" db="EMBL/GenBank/DDBJ databases">
        <title>Mating type loci evolution in Malassezia.</title>
        <authorList>
            <person name="Coelho M.A."/>
        </authorList>
    </citation>
    <scope>NUCLEOTIDE SEQUENCE [LARGE SCALE GENOMIC DNA]</scope>
    <source>
        <strain evidence="4 5">CBS 9725</strain>
    </source>
</reference>
<keyword evidence="3" id="KW-0560">Oxidoreductase</keyword>
<sequence length="263" mass="28700">MLKEVVFLTGGSRGLGLAILDKLLHGSMRTPAANVVTLSRSIPEDLKSLEERFPENLAVVQGDVTNLDDNKRAVEEALKRWNRLDALILNAAIADFSRIESLSSEVMLKTLNVNTVSLITTIRSALPELRKHHGRVVFVSSGAALGNYASWAPYNASKAAMNSIALTLANEEPDVASFSIRPGVVDTDMQGQIRDSNTMKTEEHERFLQMHKEGKLLPAEKPASVLAALAVRGSRTEPKKDGKALGDGVFISWDDPALDDYHN</sequence>
<dbReference type="InterPro" id="IPR002347">
    <property type="entry name" value="SDR_fam"/>
</dbReference>
<dbReference type="Gene3D" id="3.40.50.720">
    <property type="entry name" value="NAD(P)-binding Rossmann-like Domain"/>
    <property type="match status" value="1"/>
</dbReference>
<dbReference type="InterPro" id="IPR036291">
    <property type="entry name" value="NAD(P)-bd_dom_sf"/>
</dbReference>
<dbReference type="EMBL" id="CP119946">
    <property type="protein sequence ID" value="WFD00308.1"/>
    <property type="molecule type" value="Genomic_DNA"/>
</dbReference>
<keyword evidence="2" id="KW-0521">NADP</keyword>
<evidence type="ECO:0000256" key="2">
    <source>
        <dbReference type="ARBA" id="ARBA00022857"/>
    </source>
</evidence>
<dbReference type="GO" id="GO:0016616">
    <property type="term" value="F:oxidoreductase activity, acting on the CH-OH group of donors, NAD or NADP as acceptor"/>
    <property type="evidence" value="ECO:0007669"/>
    <property type="project" value="UniProtKB-ARBA"/>
</dbReference>
<protein>
    <recommendedName>
        <fullName evidence="6">NAD(P)-binding protein</fullName>
    </recommendedName>
</protein>
<dbReference type="InterPro" id="IPR020904">
    <property type="entry name" value="Sc_DH/Rdtase_CS"/>
</dbReference>
<dbReference type="Pfam" id="PF00106">
    <property type="entry name" value="adh_short"/>
    <property type="match status" value="1"/>
</dbReference>
<dbReference type="PRINTS" id="PR00081">
    <property type="entry name" value="GDHRDH"/>
</dbReference>
<dbReference type="SUPFAM" id="SSF51735">
    <property type="entry name" value="NAD(P)-binding Rossmann-fold domains"/>
    <property type="match status" value="1"/>
</dbReference>
<evidence type="ECO:0000256" key="1">
    <source>
        <dbReference type="ARBA" id="ARBA00006484"/>
    </source>
</evidence>
<evidence type="ECO:0008006" key="6">
    <source>
        <dbReference type="Google" id="ProtNLM"/>
    </source>
</evidence>
<dbReference type="PANTHER" id="PTHR43008">
    <property type="entry name" value="BENZIL REDUCTASE"/>
    <property type="match status" value="1"/>
</dbReference>
<keyword evidence="5" id="KW-1185">Reference proteome</keyword>
<evidence type="ECO:0000256" key="3">
    <source>
        <dbReference type="ARBA" id="ARBA00023002"/>
    </source>
</evidence>